<feature type="domain" description="AB hydrolase-1" evidence="3">
    <location>
        <begin position="36"/>
        <end position="209"/>
    </location>
</feature>
<evidence type="ECO:0000313" key="5">
    <source>
        <dbReference type="Proteomes" id="UP000271339"/>
    </source>
</evidence>
<keyword evidence="5" id="KW-1185">Reference proteome</keyword>
<dbReference type="GO" id="GO:0004414">
    <property type="term" value="F:homoserine O-acetyltransferase activity"/>
    <property type="evidence" value="ECO:0007669"/>
    <property type="project" value="TreeGrafter"/>
</dbReference>
<dbReference type="Gene3D" id="3.40.50.1820">
    <property type="entry name" value="alpha/beta hydrolase"/>
    <property type="match status" value="1"/>
</dbReference>
<dbReference type="PIRSF" id="PIRSF000443">
    <property type="entry name" value="Homoser_Ac_trans"/>
    <property type="match status" value="1"/>
</dbReference>
<feature type="active site" evidence="2">
    <location>
        <position position="266"/>
    </location>
</feature>
<dbReference type="InterPro" id="IPR000073">
    <property type="entry name" value="AB_hydrolase_1"/>
</dbReference>
<evidence type="ECO:0000259" key="3">
    <source>
        <dbReference type="Pfam" id="PF00561"/>
    </source>
</evidence>
<dbReference type="GO" id="GO:0009086">
    <property type="term" value="P:methionine biosynthetic process"/>
    <property type="evidence" value="ECO:0007669"/>
    <property type="project" value="TreeGrafter"/>
</dbReference>
<dbReference type="Proteomes" id="UP000271339">
    <property type="component" value="Unassembled WGS sequence"/>
</dbReference>
<feature type="active site" evidence="2">
    <location>
        <position position="299"/>
    </location>
</feature>
<proteinExistence type="predicted"/>
<protein>
    <submittedName>
        <fullName evidence="4">Homoserine O-acetyltransferase</fullName>
    </submittedName>
</protein>
<evidence type="ECO:0000256" key="1">
    <source>
        <dbReference type="ARBA" id="ARBA00022679"/>
    </source>
</evidence>
<name>A0A3L9YH53_9FLAO</name>
<evidence type="ECO:0000256" key="2">
    <source>
        <dbReference type="PIRSR" id="PIRSR000443-1"/>
    </source>
</evidence>
<dbReference type="PANTHER" id="PTHR32268:SF11">
    <property type="entry name" value="HOMOSERINE O-ACETYLTRANSFERASE"/>
    <property type="match status" value="1"/>
</dbReference>
<comment type="caution">
    <text evidence="4">The sequence shown here is derived from an EMBL/GenBank/DDBJ whole genome shotgun (WGS) entry which is preliminary data.</text>
</comment>
<dbReference type="PANTHER" id="PTHR32268">
    <property type="entry name" value="HOMOSERINE O-ACETYLTRANSFERASE"/>
    <property type="match status" value="1"/>
</dbReference>
<dbReference type="InterPro" id="IPR008220">
    <property type="entry name" value="HAT_MetX-like"/>
</dbReference>
<feature type="active site" description="Nucleophile" evidence="2">
    <location>
        <position position="123"/>
    </location>
</feature>
<dbReference type="Pfam" id="PF00561">
    <property type="entry name" value="Abhydrolase_1"/>
    <property type="match status" value="1"/>
</dbReference>
<dbReference type="SUPFAM" id="SSF53474">
    <property type="entry name" value="alpha/beta-Hydrolases"/>
    <property type="match status" value="1"/>
</dbReference>
<dbReference type="RefSeq" id="WP_121908635.1">
    <property type="nucleotide sequence ID" value="NZ_REFC01000015.1"/>
</dbReference>
<evidence type="ECO:0000313" key="4">
    <source>
        <dbReference type="EMBL" id="RMA57218.1"/>
    </source>
</evidence>
<dbReference type="GO" id="GO:0009092">
    <property type="term" value="P:homoserine metabolic process"/>
    <property type="evidence" value="ECO:0007669"/>
    <property type="project" value="TreeGrafter"/>
</dbReference>
<sequence>MLNFLKIEQFKTHNSSVYDSIPLSYETFGCPMGTAPIVLVNHALTGNSSVVGEQGWWKDLIGEGKCIDTNEYSILAFNIPGNGYDGFLIDNYENFSVFDIARLFLKGLELLDIDSIFAVIGGSLGGNVTWQMAVLRPELMNHIIPIASDWKATDWILAQCRIQKQLLENSSNPLQDARMHAMTFYRTPQSLTAKFDRSKREGSSNYDVENWLKSHGEKLEKRFHLKAYKLMNHLLMTADVTDGTRNFIDSAKRIKGAIHLIGIDSDHFYLNEEIINSYLALSEFKNNISFSEINSIHGHDGFLIEFEQLSKILKHIFQLEHTT</sequence>
<keyword evidence="1 4" id="KW-0808">Transferase</keyword>
<gene>
    <name evidence="4" type="ORF">BXY75_3105</name>
</gene>
<organism evidence="4 5">
    <name type="scientific">Ulvibacter antarcticus</name>
    <dbReference type="NCBI Taxonomy" id="442714"/>
    <lineage>
        <taxon>Bacteria</taxon>
        <taxon>Pseudomonadati</taxon>
        <taxon>Bacteroidota</taxon>
        <taxon>Flavobacteriia</taxon>
        <taxon>Flavobacteriales</taxon>
        <taxon>Flavobacteriaceae</taxon>
        <taxon>Ulvibacter</taxon>
    </lineage>
</organism>
<dbReference type="EMBL" id="REFC01000015">
    <property type="protein sequence ID" value="RMA57218.1"/>
    <property type="molecule type" value="Genomic_DNA"/>
</dbReference>
<dbReference type="InterPro" id="IPR029058">
    <property type="entry name" value="AB_hydrolase_fold"/>
</dbReference>
<dbReference type="OrthoDB" id="9800754at2"/>
<reference evidence="4 5" key="1">
    <citation type="submission" date="2018-10" db="EMBL/GenBank/DDBJ databases">
        <title>Genomic Encyclopedia of Archaeal and Bacterial Type Strains, Phase II (KMG-II): from individual species to whole genera.</title>
        <authorList>
            <person name="Goeker M."/>
        </authorList>
    </citation>
    <scope>NUCLEOTIDE SEQUENCE [LARGE SCALE GENOMIC DNA]</scope>
    <source>
        <strain evidence="4 5">DSM 23424</strain>
    </source>
</reference>
<accession>A0A3L9YH53</accession>
<dbReference type="AlphaFoldDB" id="A0A3L9YH53"/>